<name>A0A1E1WBA4_PECGO</name>
<dbReference type="Pfam" id="PF26585">
    <property type="entry name" value="STX17_N"/>
    <property type="match status" value="1"/>
</dbReference>
<protein>
    <recommendedName>
        <fullName evidence="2">STX17-like N-terminal domain-containing protein</fullName>
    </recommendedName>
</protein>
<evidence type="ECO:0000256" key="1">
    <source>
        <dbReference type="SAM" id="Phobius"/>
    </source>
</evidence>
<proteinExistence type="predicted"/>
<feature type="non-terminal residue" evidence="3">
    <location>
        <position position="1"/>
    </location>
</feature>
<dbReference type="EMBL" id="GDQN01006829">
    <property type="protein sequence ID" value="JAT84225.1"/>
    <property type="molecule type" value="Transcribed_RNA"/>
</dbReference>
<sequence>VNWLKINICLSLSVYETFCYGYSLCFVLEIIFKFIKNFKLTMDETNKLPLKRVELSLTKFNEVAIPHHLDLLRQHKANIIKYEQSGEWARVRSEQTHARRVAAQLRALLGELEA</sequence>
<keyword evidence="1" id="KW-1133">Transmembrane helix</keyword>
<dbReference type="InterPro" id="IPR059001">
    <property type="entry name" value="STX17_N"/>
</dbReference>
<evidence type="ECO:0000313" key="3">
    <source>
        <dbReference type="EMBL" id="JAT84225.1"/>
    </source>
</evidence>
<dbReference type="OrthoDB" id="10035606at2759"/>
<keyword evidence="1" id="KW-0812">Transmembrane</keyword>
<dbReference type="AlphaFoldDB" id="A0A1E1WBA4"/>
<organism evidence="3">
    <name type="scientific">Pectinophora gossypiella</name>
    <name type="common">Cotton pink bollworm</name>
    <name type="synonym">Depressaria gossypiella</name>
    <dbReference type="NCBI Taxonomy" id="13191"/>
    <lineage>
        <taxon>Eukaryota</taxon>
        <taxon>Metazoa</taxon>
        <taxon>Ecdysozoa</taxon>
        <taxon>Arthropoda</taxon>
        <taxon>Hexapoda</taxon>
        <taxon>Insecta</taxon>
        <taxon>Pterygota</taxon>
        <taxon>Neoptera</taxon>
        <taxon>Endopterygota</taxon>
        <taxon>Lepidoptera</taxon>
        <taxon>Glossata</taxon>
        <taxon>Ditrysia</taxon>
        <taxon>Gelechioidea</taxon>
        <taxon>Gelechiidae</taxon>
        <taxon>Apatetrinae</taxon>
        <taxon>Pectinophora</taxon>
    </lineage>
</organism>
<feature type="transmembrane region" description="Helical" evidence="1">
    <location>
        <begin position="12"/>
        <end position="32"/>
    </location>
</feature>
<gene>
    <name evidence="3" type="ORF">g.18497</name>
</gene>
<accession>A0A1E1WBA4</accession>
<evidence type="ECO:0000259" key="2">
    <source>
        <dbReference type="Pfam" id="PF26585"/>
    </source>
</evidence>
<keyword evidence="1" id="KW-0472">Membrane</keyword>
<feature type="non-terminal residue" evidence="3">
    <location>
        <position position="114"/>
    </location>
</feature>
<feature type="domain" description="STX17-like N-terminal" evidence="2">
    <location>
        <begin position="51"/>
        <end position="113"/>
    </location>
</feature>
<reference evidence="3" key="1">
    <citation type="submission" date="2015-09" db="EMBL/GenBank/DDBJ databases">
        <title>De novo assembly of Pectinophora gossypiella (Pink Bollworm) gut transcriptome.</title>
        <authorList>
            <person name="Tassone E.E."/>
        </authorList>
    </citation>
    <scope>NUCLEOTIDE SEQUENCE</scope>
</reference>